<evidence type="ECO:0000313" key="2">
    <source>
        <dbReference type="EMBL" id="ESP92503.1"/>
    </source>
</evidence>
<protein>
    <recommendedName>
        <fullName evidence="1">RiboL-PSP-HEPN domain-containing protein</fullName>
    </recommendedName>
</protein>
<reference evidence="2 3" key="1">
    <citation type="submission" date="2013-07" db="EMBL/GenBank/DDBJ databases">
        <title>Draft genome sequence of Pseudoalteromonas luteoviolacea 2ta16.</title>
        <authorList>
            <person name="Allen E.E."/>
            <person name="Azam F."/>
            <person name="Podell S."/>
        </authorList>
    </citation>
    <scope>NUCLEOTIDE SEQUENCE [LARGE SCALE GENOMIC DNA]</scope>
    <source>
        <strain evidence="2 3">2ta16</strain>
    </source>
</reference>
<evidence type="ECO:0000259" key="1">
    <source>
        <dbReference type="Pfam" id="PF18735"/>
    </source>
</evidence>
<dbReference type="RefSeq" id="WP_023400134.1">
    <property type="nucleotide sequence ID" value="NZ_AUSV01000051.1"/>
</dbReference>
<dbReference type="InterPro" id="IPR041519">
    <property type="entry name" value="HEPN_RiboL-PSP"/>
</dbReference>
<sequence length="180" mass="21028">MQDQDDALLAVEQLFNDYKENYSTLIESNEISFATDYKNQFAKVILLACASYFETKVVNAVIESLNTKDCSLTYNFVSRKALKRQYHTLFSWDSSNANTFFSFFGEDFKKFMVQRVKEDENLRSSIKDFLLLGSLRNQLVHDNYAMFSLDLTVEDMWAKFKNAQEFVFNIKSMTSEFKCA</sequence>
<organism evidence="2 3">
    <name type="scientific">Pseudoalteromonas luteoviolacea (strain 2ta16)</name>
    <dbReference type="NCBI Taxonomy" id="1353533"/>
    <lineage>
        <taxon>Bacteria</taxon>
        <taxon>Pseudomonadati</taxon>
        <taxon>Pseudomonadota</taxon>
        <taxon>Gammaproteobacteria</taxon>
        <taxon>Alteromonadales</taxon>
        <taxon>Pseudoalteromonadaceae</taxon>
        <taxon>Pseudoalteromonas</taxon>
    </lineage>
</organism>
<dbReference type="Proteomes" id="UP000017820">
    <property type="component" value="Unassembled WGS sequence"/>
</dbReference>
<dbReference type="AlphaFoldDB" id="V4HRV8"/>
<name>V4HRV8_PSEL2</name>
<dbReference type="PATRIC" id="fig|1353533.3.peg.3266"/>
<gene>
    <name evidence="2" type="ORF">PL2TA16_04312</name>
</gene>
<dbReference type="EMBL" id="AUSV01000051">
    <property type="protein sequence ID" value="ESP92503.1"/>
    <property type="molecule type" value="Genomic_DNA"/>
</dbReference>
<comment type="caution">
    <text evidence="2">The sequence shown here is derived from an EMBL/GenBank/DDBJ whole genome shotgun (WGS) entry which is preliminary data.</text>
</comment>
<feature type="domain" description="RiboL-PSP-HEPN" evidence="1">
    <location>
        <begin position="19"/>
        <end position="171"/>
    </location>
</feature>
<proteinExistence type="predicted"/>
<evidence type="ECO:0000313" key="3">
    <source>
        <dbReference type="Proteomes" id="UP000017820"/>
    </source>
</evidence>
<dbReference type="GeneID" id="29923142"/>
<accession>V4HRV8</accession>
<dbReference type="Pfam" id="PF18735">
    <property type="entry name" value="HEPN_RiboL-PSP"/>
    <property type="match status" value="1"/>
</dbReference>